<feature type="chain" id="PRO_5019177585" description="Beta-glucuronidase C-terminal domain-containing protein" evidence="1">
    <location>
        <begin position="23"/>
        <end position="556"/>
    </location>
</feature>
<dbReference type="Gene3D" id="2.60.40.1180">
    <property type="entry name" value="Golgi alpha-mannosidase II"/>
    <property type="match status" value="1"/>
</dbReference>
<feature type="domain" description="Beta-glucuronidase C-terminal" evidence="2">
    <location>
        <begin position="411"/>
        <end position="502"/>
    </location>
</feature>
<dbReference type="InterPro" id="IPR031728">
    <property type="entry name" value="GlcAase_C"/>
</dbReference>
<name>A0A409W6P8_9AGAR</name>
<proteinExistence type="predicted"/>
<evidence type="ECO:0000259" key="2">
    <source>
        <dbReference type="Pfam" id="PF16862"/>
    </source>
</evidence>
<reference evidence="3 4" key="1">
    <citation type="journal article" date="2018" name="Evol. Lett.">
        <title>Horizontal gene cluster transfer increased hallucinogenic mushroom diversity.</title>
        <authorList>
            <person name="Reynolds H.T."/>
            <person name="Vijayakumar V."/>
            <person name="Gluck-Thaler E."/>
            <person name="Korotkin H.B."/>
            <person name="Matheny P.B."/>
            <person name="Slot J.C."/>
        </authorList>
    </citation>
    <scope>NUCLEOTIDE SEQUENCE [LARGE SCALE GENOMIC DNA]</scope>
    <source>
        <strain evidence="3 4">2629</strain>
    </source>
</reference>
<keyword evidence="1" id="KW-0732">Signal</keyword>
<dbReference type="SUPFAM" id="SSF51445">
    <property type="entry name" value="(Trans)glycosidases"/>
    <property type="match status" value="1"/>
</dbReference>
<feature type="signal peptide" evidence="1">
    <location>
        <begin position="1"/>
        <end position="22"/>
    </location>
</feature>
<dbReference type="InterPro" id="IPR013780">
    <property type="entry name" value="Glyco_hydro_b"/>
</dbReference>
<gene>
    <name evidence="3" type="ORF">CVT24_012733</name>
</gene>
<protein>
    <recommendedName>
        <fullName evidence="2">Beta-glucuronidase C-terminal domain-containing protein</fullName>
    </recommendedName>
</protein>
<dbReference type="Gene3D" id="3.20.20.80">
    <property type="entry name" value="Glycosidases"/>
    <property type="match status" value="1"/>
</dbReference>
<dbReference type="EMBL" id="NHTK01005770">
    <property type="protein sequence ID" value="PPQ74182.1"/>
    <property type="molecule type" value="Genomic_DNA"/>
</dbReference>
<dbReference type="STRING" id="181874.A0A409W6P8"/>
<dbReference type="AlphaFoldDB" id="A0A409W6P8"/>
<dbReference type="InterPro" id="IPR052974">
    <property type="entry name" value="GH79_Enzymes"/>
</dbReference>
<evidence type="ECO:0000256" key="1">
    <source>
        <dbReference type="SAM" id="SignalP"/>
    </source>
</evidence>
<dbReference type="OrthoDB" id="2796951at2759"/>
<dbReference type="InParanoid" id="A0A409W6P8"/>
<evidence type="ECO:0000313" key="4">
    <source>
        <dbReference type="Proteomes" id="UP000284842"/>
    </source>
</evidence>
<keyword evidence="4" id="KW-1185">Reference proteome</keyword>
<comment type="caution">
    <text evidence="3">The sequence shown here is derived from an EMBL/GenBank/DDBJ whole genome shotgun (WGS) entry which is preliminary data.</text>
</comment>
<organism evidence="3 4">
    <name type="scientific">Panaeolus cyanescens</name>
    <dbReference type="NCBI Taxonomy" id="181874"/>
    <lineage>
        <taxon>Eukaryota</taxon>
        <taxon>Fungi</taxon>
        <taxon>Dikarya</taxon>
        <taxon>Basidiomycota</taxon>
        <taxon>Agaricomycotina</taxon>
        <taxon>Agaricomycetes</taxon>
        <taxon>Agaricomycetidae</taxon>
        <taxon>Agaricales</taxon>
        <taxon>Agaricineae</taxon>
        <taxon>Galeropsidaceae</taxon>
        <taxon>Panaeolus</taxon>
    </lineage>
</organism>
<dbReference type="PANTHER" id="PTHR36183">
    <property type="entry name" value="BETA-GLUCURONIDASE"/>
    <property type="match status" value="1"/>
</dbReference>
<dbReference type="Pfam" id="PF16862">
    <property type="entry name" value="Glyco_hydro_79C"/>
    <property type="match status" value="1"/>
</dbReference>
<evidence type="ECO:0000313" key="3">
    <source>
        <dbReference type="EMBL" id="PPQ74182.1"/>
    </source>
</evidence>
<accession>A0A409W6P8</accession>
<dbReference type="Proteomes" id="UP000284842">
    <property type="component" value="Unassembled WGS sequence"/>
</dbReference>
<dbReference type="InterPro" id="IPR017853">
    <property type="entry name" value="GH"/>
</dbReference>
<dbReference type="PANTHER" id="PTHR36183:SF2">
    <property type="entry name" value="BETA-GLUCURONIDASE C-TERMINAL DOMAIN-CONTAINING PROTEIN"/>
    <property type="match status" value="1"/>
</dbReference>
<sequence>MPPTYGLFIAALAASALAPAAAAPGPPLNLTFPPHPPASALANVIEDHFIGLSWELSSFDTLWGVSVNRQPTAMQNYLHNLIARMSKPLRIRVGGNGMDGSTYVPDLPVPIEHVDPDAYFNDIPVNFGSIFFDLLNGMADKVGEMQFSVGLSMRDPHNFEAVAQLGKAARDKLGKRLDSMFLGNEPDLYAGHGERHEYDIETYIPELEQAVAELDKVGALGDSPILGGPTICCRWDLHDILDAGMDQLPYKYYTLQRYPNHACQGLTDRNQNLTYYLSHSNVEPYLGWQTQGILQAQQAGVPVIMSEYNSVACGGTYISSTFAMSLWAVDVGLKAATMNYSAVFLHTREFDIQYNLFDPPTPTTGTEPGWRTGSPYYAALFLSEITDADGSVVVELDLNSNRTGVSDNFAAYGIYDQAGKTRGKIALINFTNDTQVFDIPADVSNTIEYRLLQAPSVWERTNISWAGQTISTNGDLEGDQATIEMTCDDGCRLTIPGPSAALVVLGTGSGKLFQGNSTIAGIGAYISGASPLAAHTGAYWRSAIVTGIVGTWFAMF</sequence>